<gene>
    <name evidence="1" type="ORF">E2C01_081293</name>
</gene>
<evidence type="ECO:0000313" key="2">
    <source>
        <dbReference type="Proteomes" id="UP000324222"/>
    </source>
</evidence>
<dbReference type="AlphaFoldDB" id="A0A5B7J1X1"/>
<keyword evidence="2" id="KW-1185">Reference proteome</keyword>
<protein>
    <submittedName>
        <fullName evidence="1">Uncharacterized protein</fullName>
    </submittedName>
</protein>
<name>A0A5B7J1X1_PORTR</name>
<sequence length="40" mass="4661">MVNSRPLGSLYVEFSNYSCFVPQRFVFSLNIKSCFPDKHC</sequence>
<dbReference type="Proteomes" id="UP000324222">
    <property type="component" value="Unassembled WGS sequence"/>
</dbReference>
<comment type="caution">
    <text evidence="1">The sequence shown here is derived from an EMBL/GenBank/DDBJ whole genome shotgun (WGS) entry which is preliminary data.</text>
</comment>
<evidence type="ECO:0000313" key="1">
    <source>
        <dbReference type="EMBL" id="MPC86464.1"/>
    </source>
</evidence>
<dbReference type="EMBL" id="VSRR010071531">
    <property type="protein sequence ID" value="MPC86464.1"/>
    <property type="molecule type" value="Genomic_DNA"/>
</dbReference>
<accession>A0A5B7J1X1</accession>
<organism evidence="1 2">
    <name type="scientific">Portunus trituberculatus</name>
    <name type="common">Swimming crab</name>
    <name type="synonym">Neptunus trituberculatus</name>
    <dbReference type="NCBI Taxonomy" id="210409"/>
    <lineage>
        <taxon>Eukaryota</taxon>
        <taxon>Metazoa</taxon>
        <taxon>Ecdysozoa</taxon>
        <taxon>Arthropoda</taxon>
        <taxon>Crustacea</taxon>
        <taxon>Multicrustacea</taxon>
        <taxon>Malacostraca</taxon>
        <taxon>Eumalacostraca</taxon>
        <taxon>Eucarida</taxon>
        <taxon>Decapoda</taxon>
        <taxon>Pleocyemata</taxon>
        <taxon>Brachyura</taxon>
        <taxon>Eubrachyura</taxon>
        <taxon>Portunoidea</taxon>
        <taxon>Portunidae</taxon>
        <taxon>Portuninae</taxon>
        <taxon>Portunus</taxon>
    </lineage>
</organism>
<proteinExistence type="predicted"/>
<reference evidence="1 2" key="1">
    <citation type="submission" date="2019-05" db="EMBL/GenBank/DDBJ databases">
        <title>Another draft genome of Portunus trituberculatus and its Hox gene families provides insights of decapod evolution.</title>
        <authorList>
            <person name="Jeong J.-H."/>
            <person name="Song I."/>
            <person name="Kim S."/>
            <person name="Choi T."/>
            <person name="Kim D."/>
            <person name="Ryu S."/>
            <person name="Kim W."/>
        </authorList>
    </citation>
    <scope>NUCLEOTIDE SEQUENCE [LARGE SCALE GENOMIC DNA]</scope>
    <source>
        <tissue evidence="1">Muscle</tissue>
    </source>
</reference>